<evidence type="ECO:0000313" key="3">
    <source>
        <dbReference type="Proteomes" id="UP000028725"/>
    </source>
</evidence>
<organism evidence="2 3">
    <name type="scientific">Hyalangium minutum</name>
    <dbReference type="NCBI Taxonomy" id="394096"/>
    <lineage>
        <taxon>Bacteria</taxon>
        <taxon>Pseudomonadati</taxon>
        <taxon>Myxococcota</taxon>
        <taxon>Myxococcia</taxon>
        <taxon>Myxococcales</taxon>
        <taxon>Cystobacterineae</taxon>
        <taxon>Archangiaceae</taxon>
        <taxon>Hyalangium</taxon>
    </lineage>
</organism>
<feature type="region of interest" description="Disordered" evidence="1">
    <location>
        <begin position="1"/>
        <end position="98"/>
    </location>
</feature>
<gene>
    <name evidence="2" type="ORF">DB31_5770</name>
</gene>
<feature type="compositionally biased region" description="Basic and acidic residues" evidence="1">
    <location>
        <begin position="69"/>
        <end position="82"/>
    </location>
</feature>
<comment type="caution">
    <text evidence="2">The sequence shown here is derived from an EMBL/GenBank/DDBJ whole genome shotgun (WGS) entry which is preliminary data.</text>
</comment>
<dbReference type="Proteomes" id="UP000028725">
    <property type="component" value="Unassembled WGS sequence"/>
</dbReference>
<dbReference type="AlphaFoldDB" id="A0A085WSR5"/>
<name>A0A085WSR5_9BACT</name>
<sequence length="98" mass="10197">MRRELDEPFGAHTHSVGGLTRREGSGLGAESQTHSANDGLDVERGRDLDSGGAVDRRGGLGRELGGRAGGEEKHQAATERGGEPGIQRAPRRGGATAR</sequence>
<evidence type="ECO:0000313" key="2">
    <source>
        <dbReference type="EMBL" id="KFE70728.1"/>
    </source>
</evidence>
<dbReference type="EMBL" id="JMCB01000003">
    <property type="protein sequence ID" value="KFE70728.1"/>
    <property type="molecule type" value="Genomic_DNA"/>
</dbReference>
<feature type="compositionally biased region" description="Basic and acidic residues" evidence="1">
    <location>
        <begin position="41"/>
        <end position="60"/>
    </location>
</feature>
<protein>
    <submittedName>
        <fullName evidence="2">Uncharacterized protein</fullName>
    </submittedName>
</protein>
<accession>A0A085WSR5</accession>
<evidence type="ECO:0000256" key="1">
    <source>
        <dbReference type="SAM" id="MobiDB-lite"/>
    </source>
</evidence>
<proteinExistence type="predicted"/>
<dbReference type="STRING" id="394096.DB31_5770"/>
<keyword evidence="3" id="KW-1185">Reference proteome</keyword>
<reference evidence="2 3" key="1">
    <citation type="submission" date="2014-04" db="EMBL/GenBank/DDBJ databases">
        <title>Genome assembly of Hyalangium minutum DSM 14724.</title>
        <authorList>
            <person name="Sharma G."/>
            <person name="Subramanian S."/>
        </authorList>
    </citation>
    <scope>NUCLEOTIDE SEQUENCE [LARGE SCALE GENOMIC DNA]</scope>
    <source>
        <strain evidence="2 3">DSM 14724</strain>
    </source>
</reference>